<keyword evidence="1" id="KW-0560">Oxidoreductase</keyword>
<evidence type="ECO:0000313" key="3">
    <source>
        <dbReference type="EMBL" id="MEJ8845754.1"/>
    </source>
</evidence>
<dbReference type="RefSeq" id="WP_340340892.1">
    <property type="nucleotide sequence ID" value="NZ_JBBKZT010000001.1"/>
</dbReference>
<reference evidence="3 4" key="1">
    <citation type="submission" date="2024-03" db="EMBL/GenBank/DDBJ databases">
        <title>Novel species of the genus Variovorax.</title>
        <authorList>
            <person name="Liu Q."/>
            <person name="Xin Y.-H."/>
        </authorList>
    </citation>
    <scope>NUCLEOTIDE SEQUENCE [LARGE SCALE GENOMIC DNA]</scope>
    <source>
        <strain evidence="3 4">KACC 18900</strain>
    </source>
</reference>
<dbReference type="EMBL" id="JBBKZT010000001">
    <property type="protein sequence ID" value="MEJ8845754.1"/>
    <property type="molecule type" value="Genomic_DNA"/>
</dbReference>
<evidence type="ECO:0000256" key="1">
    <source>
        <dbReference type="ARBA" id="ARBA00023002"/>
    </source>
</evidence>
<evidence type="ECO:0000259" key="2">
    <source>
        <dbReference type="Pfam" id="PF00171"/>
    </source>
</evidence>
<dbReference type="InterPro" id="IPR016161">
    <property type="entry name" value="Ald_DH/histidinol_DH"/>
</dbReference>
<feature type="domain" description="Aldehyde dehydrogenase" evidence="2">
    <location>
        <begin position="11"/>
        <end position="48"/>
    </location>
</feature>
<sequence length="52" mass="5461">MALGSSALPGQVVDAVVQNALRSAGQRCSASRLLCVHEGIADQVIEMIRKPN</sequence>
<accession>A0ABU8WEB4</accession>
<dbReference type="InterPro" id="IPR015590">
    <property type="entry name" value="Aldehyde_DH_dom"/>
</dbReference>
<dbReference type="InterPro" id="IPR016163">
    <property type="entry name" value="Ald_DH_C"/>
</dbReference>
<organism evidence="3 4">
    <name type="scientific">Variovorax rhizosphaerae</name>
    <dbReference type="NCBI Taxonomy" id="1836200"/>
    <lineage>
        <taxon>Bacteria</taxon>
        <taxon>Pseudomonadati</taxon>
        <taxon>Pseudomonadota</taxon>
        <taxon>Betaproteobacteria</taxon>
        <taxon>Burkholderiales</taxon>
        <taxon>Comamonadaceae</taxon>
        <taxon>Variovorax</taxon>
    </lineage>
</organism>
<dbReference type="Proteomes" id="UP001385892">
    <property type="component" value="Unassembled WGS sequence"/>
</dbReference>
<proteinExistence type="predicted"/>
<dbReference type="InterPro" id="IPR016160">
    <property type="entry name" value="Ald_DH_CS_CYS"/>
</dbReference>
<dbReference type="PROSITE" id="PS00070">
    <property type="entry name" value="ALDEHYDE_DEHYDR_CYS"/>
    <property type="match status" value="1"/>
</dbReference>
<protein>
    <submittedName>
        <fullName evidence="3">Aldehyde dehydrogenase family protein</fullName>
    </submittedName>
</protein>
<keyword evidence="4" id="KW-1185">Reference proteome</keyword>
<dbReference type="SUPFAM" id="SSF53720">
    <property type="entry name" value="ALDH-like"/>
    <property type="match status" value="1"/>
</dbReference>
<comment type="caution">
    <text evidence="3">The sequence shown here is derived from an EMBL/GenBank/DDBJ whole genome shotgun (WGS) entry which is preliminary data.</text>
</comment>
<name>A0ABU8WEB4_9BURK</name>
<dbReference type="Gene3D" id="3.40.309.10">
    <property type="entry name" value="Aldehyde Dehydrogenase, Chain A, domain 2"/>
    <property type="match status" value="1"/>
</dbReference>
<evidence type="ECO:0000313" key="4">
    <source>
        <dbReference type="Proteomes" id="UP001385892"/>
    </source>
</evidence>
<dbReference type="Pfam" id="PF00171">
    <property type="entry name" value="Aldedh"/>
    <property type="match status" value="1"/>
</dbReference>
<gene>
    <name evidence="3" type="ORF">WKW82_03800</name>
</gene>